<accession>A0A6S9A424</accession>
<dbReference type="SUPFAM" id="SSF56784">
    <property type="entry name" value="HAD-like"/>
    <property type="match status" value="1"/>
</dbReference>
<dbReference type="EMBL" id="HBNS01046531">
    <property type="protein sequence ID" value="CAE4647043.1"/>
    <property type="molecule type" value="Transcribed_RNA"/>
</dbReference>
<dbReference type="InterPro" id="IPR006439">
    <property type="entry name" value="HAD-SF_hydro_IA"/>
</dbReference>
<evidence type="ECO:0000313" key="1">
    <source>
        <dbReference type="EMBL" id="CAD9327634.1"/>
    </source>
</evidence>
<gene>
    <name evidence="2" type="ORF">DBRI00130_LOCUS35968</name>
    <name evidence="1" type="ORF">DBRI1063_LOCUS9800</name>
</gene>
<dbReference type="Gene3D" id="3.40.50.1000">
    <property type="entry name" value="HAD superfamily/HAD-like"/>
    <property type="match status" value="1"/>
</dbReference>
<dbReference type="GO" id="GO:0006281">
    <property type="term" value="P:DNA repair"/>
    <property type="evidence" value="ECO:0007669"/>
    <property type="project" value="TreeGrafter"/>
</dbReference>
<organism evidence="1">
    <name type="scientific">Ditylum brightwellii</name>
    <dbReference type="NCBI Taxonomy" id="49249"/>
    <lineage>
        <taxon>Eukaryota</taxon>
        <taxon>Sar</taxon>
        <taxon>Stramenopiles</taxon>
        <taxon>Ochrophyta</taxon>
        <taxon>Bacillariophyta</taxon>
        <taxon>Mediophyceae</taxon>
        <taxon>Lithodesmiophycidae</taxon>
        <taxon>Lithodesmiales</taxon>
        <taxon>Lithodesmiaceae</taxon>
        <taxon>Ditylum</taxon>
    </lineage>
</organism>
<dbReference type="GO" id="GO:0008967">
    <property type="term" value="F:phosphoglycolate phosphatase activity"/>
    <property type="evidence" value="ECO:0007669"/>
    <property type="project" value="TreeGrafter"/>
</dbReference>
<proteinExistence type="predicted"/>
<dbReference type="SFLD" id="SFLDG01129">
    <property type="entry name" value="C1.5:_HAD__Beta-PGM__Phosphata"/>
    <property type="match status" value="1"/>
</dbReference>
<evidence type="ECO:0000313" key="2">
    <source>
        <dbReference type="EMBL" id="CAE4647043.1"/>
    </source>
</evidence>
<dbReference type="AlphaFoldDB" id="A0A6S9A424"/>
<sequence>MTVSCPENVSPTSVDNSKANVISTIIFDVDDTLYDVGCGFTHHRNTDGAVNFMVDKLNFPSREAAQALRDEYFERFHATAKGLQVADTEGRLPSGAPKFEPKDLSTYWAENLDFSLLGDEESYSELLSMFQSLKVANPKINIVAFSNGPRTYVLRALRHMGLREIFTDDMVYAVDDVLPHCKPEPESFAKIFRKLGDVPAEQCIMVEDSMKNIRAAKKLGMRTILIAGKGRLSAENSDGTSKIRETLESTKPGDSPLANDPSVDVAVEVAAEIKDALPGLWTEDSVFSS</sequence>
<name>A0A6S9A424_9STRA</name>
<dbReference type="PANTHER" id="PTHR43434:SF1">
    <property type="entry name" value="PHOSPHOGLYCOLATE PHOSPHATASE"/>
    <property type="match status" value="1"/>
</dbReference>
<dbReference type="InterPro" id="IPR036412">
    <property type="entry name" value="HAD-like_sf"/>
</dbReference>
<dbReference type="Pfam" id="PF00702">
    <property type="entry name" value="Hydrolase"/>
    <property type="match status" value="1"/>
</dbReference>
<evidence type="ECO:0008006" key="3">
    <source>
        <dbReference type="Google" id="ProtNLM"/>
    </source>
</evidence>
<dbReference type="InterPro" id="IPR050155">
    <property type="entry name" value="HAD-like_hydrolase_sf"/>
</dbReference>
<protein>
    <recommendedName>
        <fullName evidence="3">Pyrimidine 5'-nucleotidase</fullName>
    </recommendedName>
</protein>
<dbReference type="InterPro" id="IPR023214">
    <property type="entry name" value="HAD_sf"/>
</dbReference>
<reference evidence="1" key="1">
    <citation type="submission" date="2021-01" db="EMBL/GenBank/DDBJ databases">
        <authorList>
            <person name="Corre E."/>
            <person name="Pelletier E."/>
            <person name="Niang G."/>
            <person name="Scheremetjew M."/>
            <person name="Finn R."/>
            <person name="Kale V."/>
            <person name="Holt S."/>
            <person name="Cochrane G."/>
            <person name="Meng A."/>
            <person name="Brown T."/>
            <person name="Cohen L."/>
        </authorList>
    </citation>
    <scope>NUCLEOTIDE SEQUENCE</scope>
    <source>
        <strain evidence="2">GSO104</strain>
        <strain evidence="1">Pop2</strain>
    </source>
</reference>
<dbReference type="PANTHER" id="PTHR43434">
    <property type="entry name" value="PHOSPHOGLYCOLATE PHOSPHATASE"/>
    <property type="match status" value="1"/>
</dbReference>
<dbReference type="NCBIfam" id="TIGR01509">
    <property type="entry name" value="HAD-SF-IA-v3"/>
    <property type="match status" value="1"/>
</dbReference>
<dbReference type="SFLD" id="SFLDS00003">
    <property type="entry name" value="Haloacid_Dehalogenase"/>
    <property type="match status" value="1"/>
</dbReference>
<dbReference type="EMBL" id="HBGN01015269">
    <property type="protein sequence ID" value="CAD9327634.1"/>
    <property type="molecule type" value="Transcribed_RNA"/>
</dbReference>